<sequence length="85" mass="9433">MRAAVGDRLIIESPPSGGAPRTGVITALYHSDGSPPYVVHWLDEAHETMFFPGPDAHIKHVDERDRFAVSPLPYLGRARRIDADR</sequence>
<accession>A0A8J3TZP0</accession>
<proteinExistence type="predicted"/>
<dbReference type="RefSeq" id="WP_204071675.1">
    <property type="nucleotide sequence ID" value="NZ_BAABHI010000012.1"/>
</dbReference>
<keyword evidence="4" id="KW-1185">Reference proteome</keyword>
<reference evidence="3 4" key="1">
    <citation type="submission" date="2021-01" db="EMBL/GenBank/DDBJ databases">
        <title>Whole genome shotgun sequence of Planotetraspora phitsanulokensis NBRC 104273.</title>
        <authorList>
            <person name="Komaki H."/>
            <person name="Tamura T."/>
        </authorList>
    </citation>
    <scope>NUCLEOTIDE SEQUENCE [LARGE SCALE GENOMIC DNA]</scope>
    <source>
        <strain evidence="3 4">NBRC 104273</strain>
    </source>
</reference>
<dbReference type="Proteomes" id="UP000622547">
    <property type="component" value="Unassembled WGS sequence"/>
</dbReference>
<evidence type="ECO:0000313" key="4">
    <source>
        <dbReference type="Proteomes" id="UP000622547"/>
    </source>
</evidence>
<dbReference type="Gene3D" id="2.30.30.440">
    <property type="entry name" value="Domain of unknown function DUF1918"/>
    <property type="match status" value="1"/>
</dbReference>
<dbReference type="InterPro" id="IPR015035">
    <property type="entry name" value="DUF1918"/>
</dbReference>
<evidence type="ECO:0000259" key="2">
    <source>
        <dbReference type="Pfam" id="PF08940"/>
    </source>
</evidence>
<feature type="domain" description="DUF1918" evidence="2">
    <location>
        <begin position="1"/>
        <end position="58"/>
    </location>
</feature>
<evidence type="ECO:0000256" key="1">
    <source>
        <dbReference type="SAM" id="MobiDB-lite"/>
    </source>
</evidence>
<gene>
    <name evidence="3" type="ORF">Pph01_09660</name>
</gene>
<dbReference type="SUPFAM" id="SSF50118">
    <property type="entry name" value="Cell growth inhibitor/plasmid maintenance toxic component"/>
    <property type="match status" value="1"/>
</dbReference>
<feature type="region of interest" description="Disordered" evidence="1">
    <location>
        <begin position="1"/>
        <end position="20"/>
    </location>
</feature>
<dbReference type="AlphaFoldDB" id="A0A8J3TZP0"/>
<dbReference type="Pfam" id="PF08940">
    <property type="entry name" value="DUF1918"/>
    <property type="match status" value="1"/>
</dbReference>
<organism evidence="3 4">
    <name type="scientific">Planotetraspora phitsanulokensis</name>
    <dbReference type="NCBI Taxonomy" id="575192"/>
    <lineage>
        <taxon>Bacteria</taxon>
        <taxon>Bacillati</taxon>
        <taxon>Actinomycetota</taxon>
        <taxon>Actinomycetes</taxon>
        <taxon>Streptosporangiales</taxon>
        <taxon>Streptosporangiaceae</taxon>
        <taxon>Planotetraspora</taxon>
    </lineage>
</organism>
<evidence type="ECO:0000313" key="3">
    <source>
        <dbReference type="EMBL" id="GII35963.1"/>
    </source>
</evidence>
<name>A0A8J3TZP0_9ACTN</name>
<comment type="caution">
    <text evidence="3">The sequence shown here is derived from an EMBL/GenBank/DDBJ whole genome shotgun (WGS) entry which is preliminary data.</text>
</comment>
<protein>
    <recommendedName>
        <fullName evidence="2">DUF1918 domain-containing protein</fullName>
    </recommendedName>
</protein>
<dbReference type="EMBL" id="BOOP01000003">
    <property type="protein sequence ID" value="GII35963.1"/>
    <property type="molecule type" value="Genomic_DNA"/>
</dbReference>